<dbReference type="Proteomes" id="UP000442533">
    <property type="component" value="Unassembled WGS sequence"/>
</dbReference>
<name>A0A844HB85_9RHOB</name>
<dbReference type="EMBL" id="WMIF01000044">
    <property type="protein sequence ID" value="MTH36517.1"/>
    <property type="molecule type" value="Genomic_DNA"/>
</dbReference>
<dbReference type="SUPFAM" id="SSF50346">
    <property type="entry name" value="PRC-barrel domain"/>
    <property type="match status" value="1"/>
</dbReference>
<dbReference type="Gene3D" id="2.30.30.240">
    <property type="entry name" value="PRC-barrel domain"/>
    <property type="match status" value="1"/>
</dbReference>
<comment type="caution">
    <text evidence="2">The sequence shown here is derived from an EMBL/GenBank/DDBJ whole genome shotgun (WGS) entry which is preliminary data.</text>
</comment>
<feature type="domain" description="PRC-barrel" evidence="1">
    <location>
        <begin position="18"/>
        <end position="69"/>
    </location>
</feature>
<evidence type="ECO:0000313" key="3">
    <source>
        <dbReference type="Proteomes" id="UP000442533"/>
    </source>
</evidence>
<protein>
    <submittedName>
        <fullName evidence="2">PRC-barrel domain containing protein</fullName>
    </submittedName>
</protein>
<evidence type="ECO:0000259" key="1">
    <source>
        <dbReference type="Pfam" id="PF05239"/>
    </source>
</evidence>
<dbReference type="InterPro" id="IPR027275">
    <property type="entry name" value="PRC-brl_dom"/>
</dbReference>
<evidence type="ECO:0000313" key="2">
    <source>
        <dbReference type="EMBL" id="MTH36517.1"/>
    </source>
</evidence>
<dbReference type="Pfam" id="PF05239">
    <property type="entry name" value="PRC"/>
    <property type="match status" value="1"/>
</dbReference>
<organism evidence="2 3">
    <name type="scientific">Paracoccus limosus</name>
    <dbReference type="NCBI Taxonomy" id="913252"/>
    <lineage>
        <taxon>Bacteria</taxon>
        <taxon>Pseudomonadati</taxon>
        <taxon>Pseudomonadota</taxon>
        <taxon>Alphaproteobacteria</taxon>
        <taxon>Rhodobacterales</taxon>
        <taxon>Paracoccaceae</taxon>
        <taxon>Paracoccus</taxon>
    </lineage>
</organism>
<dbReference type="RefSeq" id="WP_155066026.1">
    <property type="nucleotide sequence ID" value="NZ_WMIF01000044.1"/>
</dbReference>
<gene>
    <name evidence="2" type="ORF">GL279_18170</name>
</gene>
<sequence>MDHATHIRLQEQELNEVNLTGATVYGPDNERIGHVAHVHGSGAETQVVIDVGGFLGIGSKPVAVPARDLDFMRDDSNSVHAVTHWTKDQLKDMPEHRD</sequence>
<dbReference type="AlphaFoldDB" id="A0A844HB85"/>
<keyword evidence="3" id="KW-1185">Reference proteome</keyword>
<dbReference type="InterPro" id="IPR011033">
    <property type="entry name" value="PRC_barrel-like_sf"/>
</dbReference>
<proteinExistence type="predicted"/>
<dbReference type="OrthoDB" id="7876889at2"/>
<reference evidence="2 3" key="1">
    <citation type="submission" date="2019-11" db="EMBL/GenBank/DDBJ databases">
        <authorList>
            <person name="Dong K."/>
        </authorList>
    </citation>
    <scope>NUCLEOTIDE SEQUENCE [LARGE SCALE GENOMIC DNA]</scope>
    <source>
        <strain evidence="2 3">JCM 17370</strain>
    </source>
</reference>
<accession>A0A844HB85</accession>